<feature type="compositionally biased region" description="Low complexity" evidence="1">
    <location>
        <begin position="229"/>
        <end position="240"/>
    </location>
</feature>
<keyword evidence="2" id="KW-1133">Transmembrane helix</keyword>
<name>A0AAF0YFB2_9TREE</name>
<dbReference type="EMBL" id="CP086717">
    <property type="protein sequence ID" value="WOO82749.1"/>
    <property type="molecule type" value="Genomic_DNA"/>
</dbReference>
<feature type="transmembrane region" description="Helical" evidence="2">
    <location>
        <begin position="110"/>
        <end position="130"/>
    </location>
</feature>
<feature type="transmembrane region" description="Helical" evidence="2">
    <location>
        <begin position="337"/>
        <end position="357"/>
    </location>
</feature>
<accession>A0AAF0YFB2</accession>
<evidence type="ECO:0000256" key="1">
    <source>
        <dbReference type="SAM" id="MobiDB-lite"/>
    </source>
</evidence>
<feature type="compositionally biased region" description="Polar residues" evidence="1">
    <location>
        <begin position="638"/>
        <end position="655"/>
    </location>
</feature>
<feature type="region of interest" description="Disordered" evidence="1">
    <location>
        <begin position="614"/>
        <end position="690"/>
    </location>
</feature>
<dbReference type="PRINTS" id="PR01217">
    <property type="entry name" value="PRICHEXTENSN"/>
</dbReference>
<gene>
    <name evidence="3" type="ORF">LOC62_04G006232</name>
</gene>
<dbReference type="GeneID" id="87809458"/>
<evidence type="ECO:0000256" key="2">
    <source>
        <dbReference type="SAM" id="Phobius"/>
    </source>
</evidence>
<reference evidence="3" key="1">
    <citation type="submission" date="2023-10" db="EMBL/GenBank/DDBJ databases">
        <authorList>
            <person name="Noh H."/>
        </authorList>
    </citation>
    <scope>NUCLEOTIDE SEQUENCE</scope>
    <source>
        <strain evidence="3">DUCC4014</strain>
    </source>
</reference>
<feature type="transmembrane region" description="Helical" evidence="2">
    <location>
        <begin position="369"/>
        <end position="394"/>
    </location>
</feature>
<feature type="compositionally biased region" description="Low complexity" evidence="1">
    <location>
        <begin position="287"/>
        <end position="317"/>
    </location>
</feature>
<feature type="transmembrane region" description="Helical" evidence="2">
    <location>
        <begin position="406"/>
        <end position="426"/>
    </location>
</feature>
<protein>
    <submittedName>
        <fullName evidence="3">Uncharacterized protein</fullName>
    </submittedName>
</protein>
<feature type="region of interest" description="Disordered" evidence="1">
    <location>
        <begin position="277"/>
        <end position="317"/>
    </location>
</feature>
<keyword evidence="4" id="KW-1185">Reference proteome</keyword>
<dbReference type="Proteomes" id="UP000827549">
    <property type="component" value="Chromosome 4"/>
</dbReference>
<dbReference type="AlphaFoldDB" id="A0AAF0YFB2"/>
<keyword evidence="2" id="KW-0472">Membrane</keyword>
<evidence type="ECO:0000313" key="4">
    <source>
        <dbReference type="Proteomes" id="UP000827549"/>
    </source>
</evidence>
<proteinExistence type="predicted"/>
<feature type="region of interest" description="Disordered" evidence="1">
    <location>
        <begin position="215"/>
        <end position="250"/>
    </location>
</feature>
<sequence length="715" mass="74182">MATWCARRQQPGTRQTHVSIGQHYTALTNSGLQSWSKFRAHEQRAPVLGEEQAVDTIRRRTIRRPTAPNTAKTVGGKRCLGQLTVTRSEPRLESSSTLATMGLTGRAAQVTLFATTIFFSIIVLGLDGYLTGEIYSYINSIGSYGGSSSSGSGGSGSTYLTSSYRTAYTTYSTSDYSISTYTFYSISMLRVWSTFLTSSRTYGYTTYYTTRYKRDGEEADAPGPVQTDAPTPAITAAPSGPTAPPTGPPAVQLIAQDRAVEPVEERLHHDFLVPDLVKRKKGGGSSSGDSGSSGSSSGGSSSSSSGSGSSSHDSGSSGSSYNYGAWKSKARGKAAPYIVVLVWAILVALYAIFHLIVSALKPTMPLVSVMADLGFLVFLLIFGLGAVAALSALGPFLSPVAQANVAMSWILWLILLGMALFEFFYVRRFWPGKENLKKSLRTLEEETRAGAQKPVMSQVYPDPNVAAGAPLLAGAGAGAVGAATGVGAAAAAAPHPGIGPPTGATSPALTTHPGHTSMVMYTIPLGAPLPPGAIPAPTPPDAGVQYVYAFPPGTQMPSPGGGLHPPVAQSIRSSIAGETWTDSTPRTVDPLLSAPAEGVSAPPAPDYFPPAIPEAVSPPGSPLPAAVTAPISPPQEPTSPEHNPYTASPVVNPQSPYVVPAGNDPIRLPNVVEQDAGPMSPPETAPVPYRALPAVPGAAGVSASVNPNGYPNEKA</sequence>
<keyword evidence="2" id="KW-0812">Transmembrane</keyword>
<dbReference type="RefSeq" id="XP_062628781.1">
    <property type="nucleotide sequence ID" value="XM_062772799.1"/>
</dbReference>
<organism evidence="3 4">
    <name type="scientific">Vanrija pseudolonga</name>
    <dbReference type="NCBI Taxonomy" id="143232"/>
    <lineage>
        <taxon>Eukaryota</taxon>
        <taxon>Fungi</taxon>
        <taxon>Dikarya</taxon>
        <taxon>Basidiomycota</taxon>
        <taxon>Agaricomycotina</taxon>
        <taxon>Tremellomycetes</taxon>
        <taxon>Trichosporonales</taxon>
        <taxon>Trichosporonaceae</taxon>
        <taxon>Vanrija</taxon>
    </lineage>
</organism>
<evidence type="ECO:0000313" key="3">
    <source>
        <dbReference type="EMBL" id="WOO82749.1"/>
    </source>
</evidence>